<proteinExistence type="predicted"/>
<keyword evidence="3" id="KW-1185">Reference proteome</keyword>
<dbReference type="GO" id="GO:0016747">
    <property type="term" value="F:acyltransferase activity, transferring groups other than amino-acyl groups"/>
    <property type="evidence" value="ECO:0007669"/>
    <property type="project" value="InterPro"/>
</dbReference>
<dbReference type="SUPFAM" id="SSF55729">
    <property type="entry name" value="Acyl-CoA N-acyltransferases (Nat)"/>
    <property type="match status" value="1"/>
</dbReference>
<organism evidence="2 3">
    <name type="scientific">Exobacillus caeni</name>
    <dbReference type="NCBI Taxonomy" id="2574798"/>
    <lineage>
        <taxon>Bacteria</taxon>
        <taxon>Bacillati</taxon>
        <taxon>Bacillota</taxon>
        <taxon>Bacilli</taxon>
        <taxon>Bacillales</taxon>
        <taxon>Guptibacillaceae</taxon>
        <taxon>Exobacillus</taxon>
    </lineage>
</organism>
<dbReference type="Proteomes" id="UP000308230">
    <property type="component" value="Unassembled WGS sequence"/>
</dbReference>
<name>A0A5R9F3Q6_9BACL</name>
<gene>
    <name evidence="2" type="ORF">FCL54_22455</name>
</gene>
<evidence type="ECO:0000313" key="2">
    <source>
        <dbReference type="EMBL" id="TLS35084.1"/>
    </source>
</evidence>
<evidence type="ECO:0000313" key="3">
    <source>
        <dbReference type="Proteomes" id="UP000308230"/>
    </source>
</evidence>
<keyword evidence="2" id="KW-0808">Transferase</keyword>
<dbReference type="RefSeq" id="WP_138129540.1">
    <property type="nucleotide sequence ID" value="NZ_SWLG01000030.1"/>
</dbReference>
<comment type="caution">
    <text evidence="2">The sequence shown here is derived from an EMBL/GenBank/DDBJ whole genome shotgun (WGS) entry which is preliminary data.</text>
</comment>
<reference evidence="2 3" key="1">
    <citation type="submission" date="2019-04" db="EMBL/GenBank/DDBJ databases">
        <title>Bacillus caeni sp. nov., a bacterium isolated from mangrove sediment.</title>
        <authorList>
            <person name="Huang H."/>
            <person name="Mo K."/>
            <person name="Hu Y."/>
        </authorList>
    </citation>
    <scope>NUCLEOTIDE SEQUENCE [LARGE SCALE GENOMIC DNA]</scope>
    <source>
        <strain evidence="2 3">HB172195</strain>
    </source>
</reference>
<feature type="domain" description="N-acetyltransferase" evidence="1">
    <location>
        <begin position="14"/>
        <end position="174"/>
    </location>
</feature>
<dbReference type="AlphaFoldDB" id="A0A5R9F3Q6"/>
<dbReference type="InterPro" id="IPR000182">
    <property type="entry name" value="GNAT_dom"/>
</dbReference>
<dbReference type="EMBL" id="SWLG01000030">
    <property type="protein sequence ID" value="TLS35084.1"/>
    <property type="molecule type" value="Genomic_DNA"/>
</dbReference>
<dbReference type="OrthoDB" id="9795199at2"/>
<dbReference type="PANTHER" id="PTHR43610:SF1">
    <property type="entry name" value="N-ACETYLTRANSFERASE DOMAIN-CONTAINING PROTEIN"/>
    <property type="match status" value="1"/>
</dbReference>
<dbReference type="PANTHER" id="PTHR43610">
    <property type="entry name" value="BLL6696 PROTEIN"/>
    <property type="match status" value="1"/>
</dbReference>
<dbReference type="Gene3D" id="3.40.630.30">
    <property type="match status" value="1"/>
</dbReference>
<dbReference type="Pfam" id="PF13302">
    <property type="entry name" value="Acetyltransf_3"/>
    <property type="match status" value="1"/>
</dbReference>
<protein>
    <submittedName>
        <fullName evidence="2">GNAT family N-acetyltransferase</fullName>
    </submittedName>
</protein>
<dbReference type="PROSITE" id="PS51186">
    <property type="entry name" value="GNAT"/>
    <property type="match status" value="1"/>
</dbReference>
<sequence length="202" mass="23424">MEKLAPVILSGKRVKIVPMEKKHVEGLFDAGKNEEIWTYMPMKVNKLEDMERLVAEALQTRKQGVALPFVIIDQDQQKIVGSTRFLDISIPNRNLEIGWTWLSPSVWQTMVNTECKYLLLRYCFEELNLVRVQLKADARNTRSCHAMERIGATKEGVLRKNRLTYTGYMRDSVYYSILDTEWPSVKEKLEGMLLPPSYSFTS</sequence>
<evidence type="ECO:0000259" key="1">
    <source>
        <dbReference type="PROSITE" id="PS51186"/>
    </source>
</evidence>
<accession>A0A5R9F3Q6</accession>
<dbReference type="InterPro" id="IPR016181">
    <property type="entry name" value="Acyl_CoA_acyltransferase"/>
</dbReference>